<evidence type="ECO:0000256" key="3">
    <source>
        <dbReference type="ARBA" id="ARBA00022603"/>
    </source>
</evidence>
<organism evidence="11 12">
    <name type="scientific">Candidatus Acidianus copahuensis</name>
    <dbReference type="NCBI Taxonomy" id="1160895"/>
    <lineage>
        <taxon>Archaea</taxon>
        <taxon>Thermoproteota</taxon>
        <taxon>Thermoprotei</taxon>
        <taxon>Sulfolobales</taxon>
        <taxon>Sulfolobaceae</taxon>
        <taxon>Acidianus</taxon>
    </lineage>
</organism>
<dbReference type="InterPro" id="IPR014048">
    <property type="entry name" value="MethylDNA_cys_MeTrfase_DNA-bd"/>
</dbReference>
<dbReference type="NCBIfam" id="TIGR00589">
    <property type="entry name" value="ogt"/>
    <property type="match status" value="1"/>
</dbReference>
<comment type="caution">
    <text evidence="11">The sequence shown here is derived from an EMBL/GenBank/DDBJ whole genome shotgun (WGS) entry which is preliminary data.</text>
</comment>
<dbReference type="GO" id="GO:0003908">
    <property type="term" value="F:methylated-DNA-[protein]-cysteine S-methyltransferase activity"/>
    <property type="evidence" value="ECO:0007669"/>
    <property type="project" value="UniProtKB-UniRule"/>
</dbReference>
<evidence type="ECO:0000259" key="9">
    <source>
        <dbReference type="Pfam" id="PF01035"/>
    </source>
</evidence>
<keyword evidence="2 8" id="KW-0963">Cytoplasm</keyword>
<dbReference type="InterPro" id="IPR036388">
    <property type="entry name" value="WH-like_DNA-bd_sf"/>
</dbReference>
<dbReference type="SUPFAM" id="SSF53155">
    <property type="entry name" value="Methylated DNA-protein cysteine methyltransferase domain"/>
    <property type="match status" value="1"/>
</dbReference>
<dbReference type="Proteomes" id="UP000024332">
    <property type="component" value="Unassembled WGS sequence"/>
</dbReference>
<dbReference type="AlphaFoldDB" id="A0A031LQQ6"/>
<dbReference type="Gene3D" id="1.10.10.10">
    <property type="entry name" value="Winged helix-like DNA-binding domain superfamily/Winged helix DNA-binding domain"/>
    <property type="match status" value="1"/>
</dbReference>
<dbReference type="STRING" id="1160895.CM19_05005"/>
<reference evidence="11 12" key="1">
    <citation type="submission" date="2014-03" db="EMBL/GenBank/DDBJ databases">
        <title>Draft genome sequence of the novel thermoacidophilic archaea Acidianus copahuensis ALE1 strain, isolated from Copahue volcanic area in Neuquen Argentina.</title>
        <authorList>
            <person name="Urbieta M.S."/>
            <person name="Rascovan N."/>
            <person name="Castro C."/>
            <person name="Revale S."/>
            <person name="Giaveno M.A."/>
            <person name="Vazquez M.P."/>
            <person name="Donati E.R."/>
        </authorList>
    </citation>
    <scope>NUCLEOTIDE SEQUENCE [LARGE SCALE GENOMIC DNA]</scope>
    <source>
        <strain evidence="11 12">ALE1</strain>
    </source>
</reference>
<keyword evidence="5 8" id="KW-0227">DNA damage</keyword>
<dbReference type="PANTHER" id="PTHR10815">
    <property type="entry name" value="METHYLATED-DNA--PROTEIN-CYSTEINE METHYLTRANSFERASE"/>
    <property type="match status" value="1"/>
</dbReference>
<dbReference type="SUPFAM" id="SSF46767">
    <property type="entry name" value="Methylated DNA-protein cysteine methyltransferase, C-terminal domain"/>
    <property type="match status" value="1"/>
</dbReference>
<dbReference type="HAMAP" id="MF_00772">
    <property type="entry name" value="OGT"/>
    <property type="match status" value="1"/>
</dbReference>
<dbReference type="Gene3D" id="3.30.160.70">
    <property type="entry name" value="Methylated DNA-protein cysteine methyltransferase domain"/>
    <property type="match status" value="1"/>
</dbReference>
<dbReference type="PANTHER" id="PTHR10815:SF13">
    <property type="entry name" value="METHYLATED-DNA--PROTEIN-CYSTEINE METHYLTRANSFERASE"/>
    <property type="match status" value="1"/>
</dbReference>
<dbReference type="Pfam" id="PF01035">
    <property type="entry name" value="DNA_binding_1"/>
    <property type="match status" value="1"/>
</dbReference>
<feature type="domain" description="Methylguanine DNA methyltransferase ribonuclease-like" evidence="10">
    <location>
        <begin position="2"/>
        <end position="65"/>
    </location>
</feature>
<dbReference type="GO" id="GO:0032259">
    <property type="term" value="P:methylation"/>
    <property type="evidence" value="ECO:0007669"/>
    <property type="project" value="UniProtKB-KW"/>
</dbReference>
<dbReference type="EMBL" id="JFZT01000039">
    <property type="protein sequence ID" value="EZQ06754.1"/>
    <property type="molecule type" value="Genomic_DNA"/>
</dbReference>
<keyword evidence="3 8" id="KW-0489">Methyltransferase</keyword>
<dbReference type="OrthoDB" id="372118at2157"/>
<dbReference type="Pfam" id="PF02870">
    <property type="entry name" value="Methyltransf_1N"/>
    <property type="match status" value="1"/>
</dbReference>
<keyword evidence="12" id="KW-1185">Reference proteome</keyword>
<evidence type="ECO:0000313" key="11">
    <source>
        <dbReference type="EMBL" id="EZQ06754.1"/>
    </source>
</evidence>
<evidence type="ECO:0000256" key="7">
    <source>
        <dbReference type="ARBA" id="ARBA00049348"/>
    </source>
</evidence>
<dbReference type="EC" id="2.1.1.63" evidence="8"/>
<dbReference type="InterPro" id="IPR001497">
    <property type="entry name" value="MethylDNA_cys_MeTrfase_AS"/>
</dbReference>
<evidence type="ECO:0000256" key="8">
    <source>
        <dbReference type="HAMAP-Rule" id="MF_00772"/>
    </source>
</evidence>
<evidence type="ECO:0000259" key="10">
    <source>
        <dbReference type="Pfam" id="PF02870"/>
    </source>
</evidence>
<dbReference type="InterPro" id="IPR023546">
    <property type="entry name" value="MGMT"/>
</dbReference>
<dbReference type="InterPro" id="IPR036217">
    <property type="entry name" value="MethylDNA_cys_MeTrfase_DNAb"/>
</dbReference>
<keyword evidence="6 8" id="KW-0234">DNA repair</keyword>
<proteinExistence type="inferred from homology"/>
<dbReference type="GO" id="GO:0006307">
    <property type="term" value="P:DNA alkylation repair"/>
    <property type="evidence" value="ECO:0007669"/>
    <property type="project" value="UniProtKB-UniRule"/>
</dbReference>
<dbReference type="PROSITE" id="PS00374">
    <property type="entry name" value="MGMT"/>
    <property type="match status" value="1"/>
</dbReference>
<comment type="catalytic activity">
    <reaction evidence="7 8">
        <text>a 6-O-methyl-2'-deoxyguanosine in DNA + L-cysteinyl-[protein] = S-methyl-L-cysteinyl-[protein] + a 2'-deoxyguanosine in DNA</text>
        <dbReference type="Rhea" id="RHEA:24000"/>
        <dbReference type="Rhea" id="RHEA-COMP:10131"/>
        <dbReference type="Rhea" id="RHEA-COMP:10132"/>
        <dbReference type="Rhea" id="RHEA-COMP:11367"/>
        <dbReference type="Rhea" id="RHEA-COMP:11368"/>
        <dbReference type="ChEBI" id="CHEBI:29950"/>
        <dbReference type="ChEBI" id="CHEBI:82612"/>
        <dbReference type="ChEBI" id="CHEBI:85445"/>
        <dbReference type="ChEBI" id="CHEBI:85448"/>
        <dbReference type="EC" id="2.1.1.63"/>
    </reaction>
</comment>
<comment type="function">
    <text evidence="8">Involved in the cellular defense against the biological effects of O6-methylguanine (O6-MeG) and O4-methylthymine (O4-MeT) in DNA. Repairs the methylated nucleobase in DNA by stoichiometrically transferring the methyl group to a cysteine residue in the enzyme. This is a suicide reaction: the enzyme is irreversibly inactivated.</text>
</comment>
<feature type="active site" description="Nucleophile; methyl group acceptor" evidence="8">
    <location>
        <position position="119"/>
    </location>
</feature>
<accession>A0A031LQQ6</accession>
<evidence type="ECO:0000256" key="5">
    <source>
        <dbReference type="ARBA" id="ARBA00022763"/>
    </source>
</evidence>
<comment type="catalytic activity">
    <reaction evidence="1 8">
        <text>a 4-O-methyl-thymidine in DNA + L-cysteinyl-[protein] = a thymidine in DNA + S-methyl-L-cysteinyl-[protein]</text>
        <dbReference type="Rhea" id="RHEA:53428"/>
        <dbReference type="Rhea" id="RHEA-COMP:10131"/>
        <dbReference type="Rhea" id="RHEA-COMP:10132"/>
        <dbReference type="Rhea" id="RHEA-COMP:13555"/>
        <dbReference type="Rhea" id="RHEA-COMP:13556"/>
        <dbReference type="ChEBI" id="CHEBI:29950"/>
        <dbReference type="ChEBI" id="CHEBI:82612"/>
        <dbReference type="ChEBI" id="CHEBI:137386"/>
        <dbReference type="ChEBI" id="CHEBI:137387"/>
        <dbReference type="EC" id="2.1.1.63"/>
    </reaction>
</comment>
<protein>
    <recommendedName>
        <fullName evidence="8">Methylated-DNA--protein-cysteine methyltransferase</fullName>
        <ecNumber evidence="8">2.1.1.63</ecNumber>
    </recommendedName>
    <alternativeName>
        <fullName evidence="8">6-O-methylguanine-DNA methyltransferase</fullName>
        <shortName evidence="8">MGMT</shortName>
    </alternativeName>
    <alternativeName>
        <fullName evidence="8">O-6-methylguanine-DNA-alkyltransferase</fullName>
    </alternativeName>
</protein>
<evidence type="ECO:0000256" key="1">
    <source>
        <dbReference type="ARBA" id="ARBA00001286"/>
    </source>
</evidence>
<keyword evidence="4 8" id="KW-0808">Transferase</keyword>
<evidence type="ECO:0000256" key="6">
    <source>
        <dbReference type="ARBA" id="ARBA00023204"/>
    </source>
</evidence>
<comment type="miscellaneous">
    <text evidence="8">This enzyme catalyzes only one turnover and therefore is not strictly catalytic. According to one definition, an enzyme is a biocatalyst that acts repeatedly and over many reaction cycles.</text>
</comment>
<gene>
    <name evidence="8" type="primary">ogt</name>
    <name evidence="11" type="ORF">CM19_05005</name>
</gene>
<feature type="domain" description="Methylated-DNA-[protein]-cysteine S-methyltransferase DNA binding" evidence="9">
    <location>
        <begin position="70"/>
        <end position="147"/>
    </location>
</feature>
<evidence type="ECO:0000256" key="2">
    <source>
        <dbReference type="ARBA" id="ARBA00022490"/>
    </source>
</evidence>
<dbReference type="CDD" id="cd06445">
    <property type="entry name" value="ATase"/>
    <property type="match status" value="1"/>
</dbReference>
<dbReference type="GO" id="GO:0005737">
    <property type="term" value="C:cytoplasm"/>
    <property type="evidence" value="ECO:0007669"/>
    <property type="project" value="UniProtKB-SubCell"/>
</dbReference>
<evidence type="ECO:0000313" key="12">
    <source>
        <dbReference type="Proteomes" id="UP000024332"/>
    </source>
</evidence>
<dbReference type="InterPro" id="IPR036631">
    <property type="entry name" value="MGMT_N_sf"/>
</dbReference>
<comment type="similarity">
    <text evidence="8">Belongs to the MGMT family.</text>
</comment>
<comment type="subcellular location">
    <subcellularLocation>
        <location evidence="8">Cytoplasm</location>
    </subcellularLocation>
</comment>
<evidence type="ECO:0000256" key="4">
    <source>
        <dbReference type="ARBA" id="ARBA00022679"/>
    </source>
</evidence>
<dbReference type="InterPro" id="IPR008332">
    <property type="entry name" value="MethylG_MeTrfase_N"/>
</dbReference>
<name>A0A031LQQ6_9CREN</name>
<dbReference type="RefSeq" id="WP_048099282.1">
    <property type="nucleotide sequence ID" value="NZ_JFZT01000039.1"/>
</dbReference>
<sequence length="163" mass="18593">MIIYGLYKSPLGYITVAKSEKGFVMLDFCDCAEKGSTNNEMFTEFFDKLDRYFSGERVDLRERIDVFTNPFRLSVFKEVMKIPWGEVKTYGEIAERLSTSSRAIGVSLSKNPLLLIVPCHRVISKDGLGGYSRGLEIKRKLLEIEGINVDEIIGKIKRDPQKK</sequence>